<name>A0A412HB92_9BACT</name>
<reference evidence="3 4" key="1">
    <citation type="submission" date="2018-08" db="EMBL/GenBank/DDBJ databases">
        <title>A genome reference for cultivated species of the human gut microbiota.</title>
        <authorList>
            <person name="Zou Y."/>
            <person name="Xue W."/>
            <person name="Luo G."/>
        </authorList>
    </citation>
    <scope>NUCLEOTIDE SEQUENCE [LARGE SCALE GENOMIC DNA]</scope>
    <source>
        <strain evidence="1 4">AF24-12</strain>
        <strain evidence="2 3">AF38-11</strain>
    </source>
</reference>
<evidence type="ECO:0000313" key="2">
    <source>
        <dbReference type="EMBL" id="RHL35033.1"/>
    </source>
</evidence>
<organism evidence="1 4">
    <name type="scientific">Segatella copri</name>
    <dbReference type="NCBI Taxonomy" id="165179"/>
    <lineage>
        <taxon>Bacteria</taxon>
        <taxon>Pseudomonadati</taxon>
        <taxon>Bacteroidota</taxon>
        <taxon>Bacteroidia</taxon>
        <taxon>Bacteroidales</taxon>
        <taxon>Prevotellaceae</taxon>
        <taxon>Segatella</taxon>
    </lineage>
</organism>
<dbReference type="EMBL" id="QROP01000038">
    <property type="protein sequence ID" value="RHL35033.1"/>
    <property type="molecule type" value="Genomic_DNA"/>
</dbReference>
<dbReference type="Proteomes" id="UP000283672">
    <property type="component" value="Unassembled WGS sequence"/>
</dbReference>
<proteinExistence type="predicted"/>
<protein>
    <submittedName>
        <fullName evidence="1">Uncharacterized protein</fullName>
    </submittedName>
</protein>
<evidence type="ECO:0000313" key="1">
    <source>
        <dbReference type="EMBL" id="RGS11257.1"/>
    </source>
</evidence>
<accession>A0A412HB92</accession>
<dbReference type="EMBL" id="QRVA01000055">
    <property type="protein sequence ID" value="RGS11257.1"/>
    <property type="molecule type" value="Genomic_DNA"/>
</dbReference>
<dbReference type="RefSeq" id="WP_118086199.1">
    <property type="nucleotide sequence ID" value="NZ_QROP01000038.1"/>
</dbReference>
<gene>
    <name evidence="2" type="ORF">DW026_12110</name>
    <name evidence="1" type="ORF">DWY11_14395</name>
</gene>
<evidence type="ECO:0000313" key="4">
    <source>
        <dbReference type="Proteomes" id="UP000283872"/>
    </source>
</evidence>
<dbReference type="Proteomes" id="UP000283872">
    <property type="component" value="Unassembled WGS sequence"/>
</dbReference>
<evidence type="ECO:0000313" key="3">
    <source>
        <dbReference type="Proteomes" id="UP000283672"/>
    </source>
</evidence>
<sequence length="378" mass="43328">MTIDYSLGYNSNKESNDFLRCFWAALRKEFGKAAWNLLPLRIENKIYLGHCDIGLEHVLDISLSYKIKGCLSAISISVDDSISDAQLKRRLKECITNACKNIDKLELFSFTLPLDNAICFEKSDANYFSLDVNKLMLNIYGYDFVDAKTQSSSLLKNICAWLSFDQLKYISIEGCAFQVYSDTVRQQLESPMKYRLKITANIQKYLDDFISKPYSYEDHLSDIDKAVFLFGQGLKYDELSQMSISPLETYNEQSILCYMSALEVVTLKDIEPSKCECCGQLRYSIAKRVENLVYEVSQSKAMRKMITDFYKNRSQFVHLGTMLSENNYTGISIPLMNKGYGDGLIMQCNFRSADLASIVKECIMWKINDANSRLNIIL</sequence>
<dbReference type="AlphaFoldDB" id="A0A412HB92"/>
<comment type="caution">
    <text evidence="1">The sequence shown here is derived from an EMBL/GenBank/DDBJ whole genome shotgun (WGS) entry which is preliminary data.</text>
</comment>